<comment type="caution">
    <text evidence="4">The sequence shown here is derived from an EMBL/GenBank/DDBJ whole genome shotgun (WGS) entry which is preliminary data.</text>
</comment>
<proteinExistence type="inferred from homology"/>
<dbReference type="GO" id="GO:0046872">
    <property type="term" value="F:metal ion binding"/>
    <property type="evidence" value="ECO:0007669"/>
    <property type="project" value="InterPro"/>
</dbReference>
<evidence type="ECO:0000256" key="1">
    <source>
        <dbReference type="ARBA" id="ARBA00011028"/>
    </source>
</evidence>
<dbReference type="Proteomes" id="UP000308271">
    <property type="component" value="Unassembled WGS sequence"/>
</dbReference>
<evidence type="ECO:0000313" key="5">
    <source>
        <dbReference type="Proteomes" id="UP000308271"/>
    </source>
</evidence>
<protein>
    <submittedName>
        <fullName evidence="4">ABC transporter substrate-binding protein</fullName>
    </submittedName>
</protein>
<dbReference type="AlphaFoldDB" id="A0A5C4S5E6"/>
<comment type="similarity">
    <text evidence="1">Belongs to the bacterial solute-binding protein 9 family.</text>
</comment>
<dbReference type="Gene3D" id="3.40.50.1980">
    <property type="entry name" value="Nitrogenase molybdenum iron protein domain"/>
    <property type="match status" value="2"/>
</dbReference>
<sequence length="313" mass="34207">MTIRQERTPLLSFFPLPGLALLLALCFALLPGCAARQPESGKIQVVASIEPLAWFAGRIGGDRVAVSVMVPAGGNPHTYEPTPRQMAEVSRAALFVKAGSGVEFELDWMGRLVELNKNMAVCNASEGVTLLPMSETEHDAAVEPDRHHHEHGHFDPHFWLSPANARVIAKNVERSLVALDPAGKAQFAANAAALDKELQALDGEIRERLAGVKRRRFLVFHPAWGYFARDYGLEQIAAEEEGKTLTPRQMARVIDEARRGGIRVVFVAPEFSSAQADAIARDIGGQTVTVDPLSRNYVENLRKAATAFARSLQ</sequence>
<keyword evidence="5" id="KW-1185">Reference proteome</keyword>
<dbReference type="RefSeq" id="WP_139457076.1">
    <property type="nucleotide sequence ID" value="NZ_VDCH01000014.1"/>
</dbReference>
<dbReference type="PANTHER" id="PTHR42953">
    <property type="entry name" value="HIGH-AFFINITY ZINC UPTAKE SYSTEM PROTEIN ZNUA-RELATED"/>
    <property type="match status" value="1"/>
</dbReference>
<evidence type="ECO:0000256" key="2">
    <source>
        <dbReference type="ARBA" id="ARBA00022448"/>
    </source>
</evidence>
<reference evidence="4 5" key="1">
    <citation type="submission" date="2019-05" db="EMBL/GenBank/DDBJ databases">
        <title>Draft Whole-Genome sequence of the green sulfur bacterium Chlorobaculum thiosulfatiphilum DSM 249.</title>
        <authorList>
            <person name="Meyer T.E."/>
            <person name="Kyndt J.A."/>
        </authorList>
    </citation>
    <scope>NUCLEOTIDE SEQUENCE [LARGE SCALE GENOMIC DNA]</scope>
    <source>
        <strain evidence="4 5">DSM 249</strain>
    </source>
</reference>
<evidence type="ECO:0000256" key="3">
    <source>
        <dbReference type="ARBA" id="ARBA00022729"/>
    </source>
</evidence>
<keyword evidence="3" id="KW-0732">Signal</keyword>
<keyword evidence="2" id="KW-0813">Transport</keyword>
<dbReference type="GO" id="GO:0030001">
    <property type="term" value="P:metal ion transport"/>
    <property type="evidence" value="ECO:0007669"/>
    <property type="project" value="InterPro"/>
</dbReference>
<dbReference type="Pfam" id="PF01297">
    <property type="entry name" value="ZnuA"/>
    <property type="match status" value="1"/>
</dbReference>
<evidence type="ECO:0000313" key="4">
    <source>
        <dbReference type="EMBL" id="TNJ38723.1"/>
    </source>
</evidence>
<dbReference type="SUPFAM" id="SSF53807">
    <property type="entry name" value="Helical backbone' metal receptor"/>
    <property type="match status" value="1"/>
</dbReference>
<dbReference type="InterPro" id="IPR006127">
    <property type="entry name" value="ZnuA-like"/>
</dbReference>
<organism evidence="4 5">
    <name type="scientific">Chlorobaculum thiosulfatiphilum</name>
    <name type="common">Chlorobium limicola f.sp. thiosulfatophilum</name>
    <dbReference type="NCBI Taxonomy" id="115852"/>
    <lineage>
        <taxon>Bacteria</taxon>
        <taxon>Pseudomonadati</taxon>
        <taxon>Chlorobiota</taxon>
        <taxon>Chlorobiia</taxon>
        <taxon>Chlorobiales</taxon>
        <taxon>Chlorobiaceae</taxon>
        <taxon>Chlorobaculum</taxon>
    </lineage>
</organism>
<accession>A0A5C4S5E6</accession>
<dbReference type="CDD" id="cd01018">
    <property type="entry name" value="ZntC"/>
    <property type="match status" value="1"/>
</dbReference>
<dbReference type="InterPro" id="IPR050492">
    <property type="entry name" value="Bact_metal-bind_prot9"/>
</dbReference>
<dbReference type="EMBL" id="VDCH01000014">
    <property type="protein sequence ID" value="TNJ38723.1"/>
    <property type="molecule type" value="Genomic_DNA"/>
</dbReference>
<gene>
    <name evidence="4" type="ORF">FGF66_07700</name>
</gene>
<name>A0A5C4S5E6_CHLTI</name>
<dbReference type="PANTHER" id="PTHR42953:SF3">
    <property type="entry name" value="HIGH-AFFINITY ZINC UPTAKE SYSTEM PROTEIN ZNUA"/>
    <property type="match status" value="1"/>
</dbReference>
<dbReference type="OrthoDB" id="9810636at2"/>